<dbReference type="PANTHER" id="PTHR45752">
    <property type="entry name" value="LEUCINE-RICH REPEAT-CONTAINING"/>
    <property type="match status" value="1"/>
</dbReference>
<comment type="caution">
    <text evidence="5">The sequence shown here is derived from an EMBL/GenBank/DDBJ whole genome shotgun (WGS) entry which is preliminary data.</text>
</comment>
<dbReference type="Pfam" id="PF00560">
    <property type="entry name" value="LRR_1"/>
    <property type="match status" value="2"/>
</dbReference>
<dbReference type="InterPro" id="IPR055414">
    <property type="entry name" value="LRR_R13L4/SHOC2-like"/>
</dbReference>
<evidence type="ECO:0000256" key="1">
    <source>
        <dbReference type="ARBA" id="ARBA00022737"/>
    </source>
</evidence>
<dbReference type="InterPro" id="IPR001611">
    <property type="entry name" value="Leu-rich_rpt"/>
</dbReference>
<keyword evidence="3" id="KW-1133">Transmembrane helix</keyword>
<dbReference type="Gene3D" id="3.80.10.10">
    <property type="entry name" value="Ribonuclease Inhibitor"/>
    <property type="match status" value="2"/>
</dbReference>
<evidence type="ECO:0000313" key="6">
    <source>
        <dbReference type="Proteomes" id="UP001280121"/>
    </source>
</evidence>
<dbReference type="SUPFAM" id="SSF52047">
    <property type="entry name" value="RNI-like"/>
    <property type="match status" value="1"/>
</dbReference>
<feature type="region of interest" description="Disordered" evidence="2">
    <location>
        <begin position="430"/>
        <end position="471"/>
    </location>
</feature>
<dbReference type="Pfam" id="PF23598">
    <property type="entry name" value="LRR_14"/>
    <property type="match status" value="1"/>
</dbReference>
<gene>
    <name evidence="5" type="ORF">Ddye_014610</name>
</gene>
<dbReference type="InterPro" id="IPR050715">
    <property type="entry name" value="LRR-SigEffector_domain"/>
</dbReference>
<evidence type="ECO:0000313" key="5">
    <source>
        <dbReference type="EMBL" id="KAK2654754.1"/>
    </source>
</evidence>
<dbReference type="AlphaFoldDB" id="A0AAD9X8D2"/>
<reference evidence="5" key="1">
    <citation type="journal article" date="2023" name="Plant J.">
        <title>Genome sequences and population genomics provide insights into the demographic history, inbreeding, and mutation load of two 'living fossil' tree species of Dipteronia.</title>
        <authorList>
            <person name="Feng Y."/>
            <person name="Comes H.P."/>
            <person name="Chen J."/>
            <person name="Zhu S."/>
            <person name="Lu R."/>
            <person name="Zhang X."/>
            <person name="Li P."/>
            <person name="Qiu J."/>
            <person name="Olsen K.M."/>
            <person name="Qiu Y."/>
        </authorList>
    </citation>
    <scope>NUCLEOTIDE SEQUENCE</scope>
    <source>
        <strain evidence="5">KIB01</strain>
    </source>
</reference>
<evidence type="ECO:0000256" key="3">
    <source>
        <dbReference type="SAM" id="Phobius"/>
    </source>
</evidence>
<name>A0AAD9X8D2_9ROSI</name>
<dbReference type="Proteomes" id="UP001280121">
    <property type="component" value="Unassembled WGS sequence"/>
</dbReference>
<dbReference type="PANTHER" id="PTHR45752:SF195">
    <property type="entry name" value="LEUCINE-RICH REPEAT (LRR) FAMILY PROTEIN-RELATED"/>
    <property type="match status" value="1"/>
</dbReference>
<evidence type="ECO:0000256" key="2">
    <source>
        <dbReference type="SAM" id="MobiDB-lite"/>
    </source>
</evidence>
<sequence>MPCHLEWLELRDTAIEELPSSIKYLRRLVKLDLCDCKRLKSLPTSFCEWKSLQILKLSSCSMLEELPSDIETLESLKELEVLYSAMEELPSSLIYLKNIKKLTFDRLGAKKNTAVCWFLPPTVGWQYLTYLDLSYNGFTYLPDDLDCISSLRILYLDGNSFESIPTSIINLSNLKGLSIQYCKKLQYLPALQLVWISAFGCTSLEVLPCFSIFRNIIDGSDVIFADFGNCFKSDPNIMEDIVKDALWKVQNREDYIYDEDYDLEEYAFIRYVGSEIPKCVVATATALCIDDQGGLKEDWCIQWTCNLKSKDGNSCFKTGEFDCGRLGNWAMETNHVFVDSCAHISCSELLRYNNITFQFYISHNMKQHKVEKCGVHLKFDQYHGEDDGSSRIREDEDVLSLANAHDYCECEEEDEGEIPRMSENFEGIVRRRRRDEEHESRSGSDCTDGGSGDDQDAADNPPRKKRNHQHTPHRWRSTIIVLFCFFPFCLLFLLNY</sequence>
<protein>
    <recommendedName>
        <fullName evidence="4">Disease resistance R13L4/SHOC-2-like LRR domain-containing protein</fullName>
    </recommendedName>
</protein>
<evidence type="ECO:0000259" key="4">
    <source>
        <dbReference type="Pfam" id="PF23598"/>
    </source>
</evidence>
<keyword evidence="3" id="KW-0472">Membrane</keyword>
<keyword evidence="6" id="KW-1185">Reference proteome</keyword>
<feature type="transmembrane region" description="Helical" evidence="3">
    <location>
        <begin position="475"/>
        <end position="494"/>
    </location>
</feature>
<dbReference type="EMBL" id="JANJYI010000004">
    <property type="protein sequence ID" value="KAK2654754.1"/>
    <property type="molecule type" value="Genomic_DNA"/>
</dbReference>
<dbReference type="InterPro" id="IPR032675">
    <property type="entry name" value="LRR_dom_sf"/>
</dbReference>
<accession>A0AAD9X8D2</accession>
<keyword evidence="3" id="KW-0812">Transmembrane</keyword>
<keyword evidence="1" id="KW-0677">Repeat</keyword>
<proteinExistence type="predicted"/>
<feature type="domain" description="Disease resistance R13L4/SHOC-2-like LRR" evidence="4">
    <location>
        <begin position="4"/>
        <end position="104"/>
    </location>
</feature>
<organism evidence="5 6">
    <name type="scientific">Dipteronia dyeriana</name>
    <dbReference type="NCBI Taxonomy" id="168575"/>
    <lineage>
        <taxon>Eukaryota</taxon>
        <taxon>Viridiplantae</taxon>
        <taxon>Streptophyta</taxon>
        <taxon>Embryophyta</taxon>
        <taxon>Tracheophyta</taxon>
        <taxon>Spermatophyta</taxon>
        <taxon>Magnoliopsida</taxon>
        <taxon>eudicotyledons</taxon>
        <taxon>Gunneridae</taxon>
        <taxon>Pentapetalae</taxon>
        <taxon>rosids</taxon>
        <taxon>malvids</taxon>
        <taxon>Sapindales</taxon>
        <taxon>Sapindaceae</taxon>
        <taxon>Hippocastanoideae</taxon>
        <taxon>Acereae</taxon>
        <taxon>Dipteronia</taxon>
    </lineage>
</organism>